<evidence type="ECO:0000313" key="1">
    <source>
        <dbReference type="EMBL" id="CAC8534852.1"/>
    </source>
</evidence>
<comment type="caution">
    <text evidence="1">The sequence shown here is derived from an EMBL/GenBank/DDBJ whole genome shotgun (WGS) entry which is preliminary data.</text>
</comment>
<dbReference type="AlphaFoldDB" id="A0A7I8NPC8"/>
<name>A0A7I8NPC8_STAAU</name>
<gene>
    <name evidence="1" type="ORF">SAMEA70245418_02531</name>
</gene>
<protein>
    <submittedName>
        <fullName evidence="1">Uncharacterized protein</fullName>
    </submittedName>
</protein>
<reference evidence="1 2" key="1">
    <citation type="submission" date="2020-06" db="EMBL/GenBank/DDBJ databases">
        <authorList>
            <consortium name="Pathogen Informatics"/>
        </authorList>
    </citation>
    <scope>NUCLEOTIDE SEQUENCE [LARGE SCALE GENOMIC DNA]</scope>
    <source>
        <strain evidence="1 2">MOS222</strain>
    </source>
</reference>
<sequence length="52" mass="6036">MKSKSCKYFILGKRAEFTARLNFNSDWYSISFSVKSINISVKDFSFLESNSI</sequence>
<dbReference type="EMBL" id="CAIIKR010000010">
    <property type="protein sequence ID" value="CAC8534852.1"/>
    <property type="molecule type" value="Genomic_DNA"/>
</dbReference>
<proteinExistence type="predicted"/>
<organism evidence="1 2">
    <name type="scientific">Staphylococcus aureus</name>
    <dbReference type="NCBI Taxonomy" id="1280"/>
    <lineage>
        <taxon>Bacteria</taxon>
        <taxon>Bacillati</taxon>
        <taxon>Bacillota</taxon>
        <taxon>Bacilli</taxon>
        <taxon>Bacillales</taxon>
        <taxon>Staphylococcaceae</taxon>
        <taxon>Staphylococcus</taxon>
    </lineage>
</organism>
<evidence type="ECO:0000313" key="2">
    <source>
        <dbReference type="Proteomes" id="UP000507408"/>
    </source>
</evidence>
<accession>A0A7I8NPC8</accession>
<dbReference type="Proteomes" id="UP000507408">
    <property type="component" value="Unassembled WGS sequence"/>
</dbReference>